<dbReference type="Gramene" id="LPERR03G28060.1">
    <property type="protein sequence ID" value="LPERR03G28060.1"/>
    <property type="gene ID" value="LPERR03G28060"/>
</dbReference>
<dbReference type="Proteomes" id="UP000032180">
    <property type="component" value="Chromosome 3"/>
</dbReference>
<sequence length="142" mass="15865">MHFSLSLNNYTHNLSPSSIHTDLSSSYSSSSPYTDILDLLQKILAVGIHGVRCQCVIPQIQQEKLRSNWSSMSASVIHRESRFGDDTGCRLPTRKIHFSDGTGCSSSMMGKLLWRRRVYAQQVCRLYRGEITPAMAQVAGCP</sequence>
<reference evidence="2" key="2">
    <citation type="submission" date="2013-12" db="EMBL/GenBank/DDBJ databases">
        <authorList>
            <person name="Yu Y."/>
            <person name="Lee S."/>
            <person name="de Baynast K."/>
            <person name="Wissotski M."/>
            <person name="Liu L."/>
            <person name="Talag J."/>
            <person name="Goicoechea J."/>
            <person name="Angelova A."/>
            <person name="Jetty R."/>
            <person name="Kudrna D."/>
            <person name="Golser W."/>
            <person name="Rivera L."/>
            <person name="Zhang J."/>
            <person name="Wing R."/>
        </authorList>
    </citation>
    <scope>NUCLEOTIDE SEQUENCE</scope>
</reference>
<keyword evidence="2" id="KW-1185">Reference proteome</keyword>
<dbReference type="AlphaFoldDB" id="A0A0D9VYS4"/>
<reference evidence="1" key="3">
    <citation type="submission" date="2015-04" db="UniProtKB">
        <authorList>
            <consortium name="EnsemblPlants"/>
        </authorList>
    </citation>
    <scope>IDENTIFICATION</scope>
</reference>
<proteinExistence type="predicted"/>
<accession>A0A0D9VYS4</accession>
<reference evidence="1 2" key="1">
    <citation type="submission" date="2012-08" db="EMBL/GenBank/DDBJ databases">
        <title>Oryza genome evolution.</title>
        <authorList>
            <person name="Wing R.A."/>
        </authorList>
    </citation>
    <scope>NUCLEOTIDE SEQUENCE</scope>
</reference>
<protein>
    <submittedName>
        <fullName evidence="1">Uncharacterized protein</fullName>
    </submittedName>
</protein>
<dbReference type="HOGENOM" id="CLU_1818609_0_0_1"/>
<evidence type="ECO:0000313" key="1">
    <source>
        <dbReference type="EnsemblPlants" id="LPERR03G28060.1"/>
    </source>
</evidence>
<dbReference type="EnsemblPlants" id="LPERR03G28060.1">
    <property type="protein sequence ID" value="LPERR03G28060.1"/>
    <property type="gene ID" value="LPERR03G28060"/>
</dbReference>
<organism evidence="1 2">
    <name type="scientific">Leersia perrieri</name>
    <dbReference type="NCBI Taxonomy" id="77586"/>
    <lineage>
        <taxon>Eukaryota</taxon>
        <taxon>Viridiplantae</taxon>
        <taxon>Streptophyta</taxon>
        <taxon>Embryophyta</taxon>
        <taxon>Tracheophyta</taxon>
        <taxon>Spermatophyta</taxon>
        <taxon>Magnoliopsida</taxon>
        <taxon>Liliopsida</taxon>
        <taxon>Poales</taxon>
        <taxon>Poaceae</taxon>
        <taxon>BOP clade</taxon>
        <taxon>Oryzoideae</taxon>
        <taxon>Oryzeae</taxon>
        <taxon>Oryzinae</taxon>
        <taxon>Leersia</taxon>
    </lineage>
</organism>
<evidence type="ECO:0000313" key="2">
    <source>
        <dbReference type="Proteomes" id="UP000032180"/>
    </source>
</evidence>
<name>A0A0D9VYS4_9ORYZ</name>